<dbReference type="PANTHER" id="PTHR21043">
    <property type="entry name" value="IOJAP SUPERFAMILY ORTHOLOG"/>
    <property type="match status" value="1"/>
</dbReference>
<dbReference type="GO" id="GO:0017148">
    <property type="term" value="P:negative regulation of translation"/>
    <property type="evidence" value="ECO:0007669"/>
    <property type="project" value="TreeGrafter"/>
</dbReference>
<dbReference type="HAMAP" id="MF_01477">
    <property type="entry name" value="Iojap_RsfS"/>
    <property type="match status" value="1"/>
</dbReference>
<reference evidence="7" key="1">
    <citation type="submission" date="2022-12" db="EMBL/GenBank/DDBJ databases">
        <authorList>
            <person name="Alioto T."/>
            <person name="Alioto T."/>
            <person name="Gomez Garrido J."/>
        </authorList>
    </citation>
    <scope>NUCLEOTIDE SEQUENCE</scope>
</reference>
<dbReference type="SUPFAM" id="SSF81301">
    <property type="entry name" value="Nucleotidyltransferase"/>
    <property type="match status" value="1"/>
</dbReference>
<feature type="region of interest" description="Disordered" evidence="6">
    <location>
        <begin position="62"/>
        <end position="89"/>
    </location>
</feature>
<evidence type="ECO:0000313" key="7">
    <source>
        <dbReference type="EMBL" id="CAI5788570.1"/>
    </source>
</evidence>
<evidence type="ECO:0000313" key="8">
    <source>
        <dbReference type="Proteomes" id="UP001178461"/>
    </source>
</evidence>
<evidence type="ECO:0000256" key="1">
    <source>
        <dbReference type="ARBA" id="ARBA00004173"/>
    </source>
</evidence>
<proteinExistence type="inferred from homology"/>
<keyword evidence="3" id="KW-0496">Mitochondrion</keyword>
<dbReference type="PANTHER" id="PTHR21043:SF0">
    <property type="entry name" value="MITOCHONDRIAL ASSEMBLY OF RIBOSOMAL LARGE SUBUNIT PROTEIN 1"/>
    <property type="match status" value="1"/>
</dbReference>
<dbReference type="GO" id="GO:0090071">
    <property type="term" value="P:negative regulation of ribosome biogenesis"/>
    <property type="evidence" value="ECO:0007669"/>
    <property type="project" value="TreeGrafter"/>
</dbReference>
<accession>A0AA35L296</accession>
<dbReference type="GO" id="GO:0005739">
    <property type="term" value="C:mitochondrion"/>
    <property type="evidence" value="ECO:0007669"/>
    <property type="project" value="UniProtKB-SubCell"/>
</dbReference>
<name>A0AA35L296_9SAUR</name>
<dbReference type="InterPro" id="IPR043519">
    <property type="entry name" value="NT_sf"/>
</dbReference>
<dbReference type="Pfam" id="PF02410">
    <property type="entry name" value="RsfS"/>
    <property type="match status" value="1"/>
</dbReference>
<dbReference type="FunFam" id="3.30.460.10:FF:000018">
    <property type="entry name" value="Mitochondrial assembly of ribosomal large subunit 1"/>
    <property type="match status" value="1"/>
</dbReference>
<dbReference type="GO" id="GO:0043023">
    <property type="term" value="F:ribosomal large subunit binding"/>
    <property type="evidence" value="ECO:0007669"/>
    <property type="project" value="TreeGrafter"/>
</dbReference>
<comment type="similarity">
    <text evidence="2">Belongs to the Iojap/RsfS family.</text>
</comment>
<evidence type="ECO:0000256" key="2">
    <source>
        <dbReference type="ARBA" id="ARBA00010574"/>
    </source>
</evidence>
<evidence type="ECO:0000256" key="4">
    <source>
        <dbReference type="ARBA" id="ARBA00053669"/>
    </source>
</evidence>
<sequence>MWRSSRCLRALLRLRSWQAAGGGGSSGLREAAAAAAPRVPSCAGSLGLRRFSAAGSSELRDAEVEHGLQEDGAAGQEQRIGSGAGEAAGASDHVSSVFSIDYMVSLLRQENAKNICVIELPPELKYSHYFIIVSGTSPRHLHAMAQYLVKMYKHLRTDWDPHVVIEGKDSEDWICIDFGNIVIHFMLPETREIYELEKLWTLRSYDDQLAQILPESLPDDFIIGLTPEQQ</sequence>
<comment type="subcellular location">
    <subcellularLocation>
        <location evidence="1">Mitochondrion</location>
    </subcellularLocation>
</comment>
<dbReference type="InterPro" id="IPR004394">
    <property type="entry name" value="Iojap/RsfS/C7orf30"/>
</dbReference>
<evidence type="ECO:0000256" key="3">
    <source>
        <dbReference type="ARBA" id="ARBA00023128"/>
    </source>
</evidence>
<organism evidence="7 8">
    <name type="scientific">Podarcis lilfordi</name>
    <name type="common">Lilford's wall lizard</name>
    <dbReference type="NCBI Taxonomy" id="74358"/>
    <lineage>
        <taxon>Eukaryota</taxon>
        <taxon>Metazoa</taxon>
        <taxon>Chordata</taxon>
        <taxon>Craniata</taxon>
        <taxon>Vertebrata</taxon>
        <taxon>Euteleostomi</taxon>
        <taxon>Lepidosauria</taxon>
        <taxon>Squamata</taxon>
        <taxon>Bifurcata</taxon>
        <taxon>Unidentata</taxon>
        <taxon>Episquamata</taxon>
        <taxon>Laterata</taxon>
        <taxon>Lacertibaenia</taxon>
        <taxon>Lacertidae</taxon>
        <taxon>Podarcis</taxon>
    </lineage>
</organism>
<dbReference type="Proteomes" id="UP001178461">
    <property type="component" value="Chromosome 12"/>
</dbReference>
<comment type="function">
    <text evidence="4">Required for normal mitochondrial ribosome function and mitochondrial translation. May play a role in ribosome biogenesis by preventing premature association of the 28S and 39S ribosomal subunits. Interacts with mitochondrial ribosomal protein uL14m (MRPL14), probably blocking formation of intersubunit bridge B8, preventing association of the 28S and 39S ribosomal subunits. Addition to isolated mitochondrial ribosomal subunits partially inhibits translation, probably by interfering with the association of the 28S and 39S ribosomal subunits and the formation of functional ribosomes. May also participate in the assembly and/or regulation of the stability of the large subunit of the mitochondrial ribosome. May function as a ribosomal silencing factor.</text>
</comment>
<dbReference type="NCBIfam" id="TIGR00090">
    <property type="entry name" value="rsfS_iojap_ybeB"/>
    <property type="match status" value="1"/>
</dbReference>
<dbReference type="Gene3D" id="3.30.460.10">
    <property type="entry name" value="Beta Polymerase, domain 2"/>
    <property type="match status" value="1"/>
</dbReference>
<dbReference type="AlphaFoldDB" id="A0AA35L296"/>
<keyword evidence="8" id="KW-1185">Reference proteome</keyword>
<gene>
    <name evidence="7" type="ORF">PODLI_1B035178</name>
</gene>
<dbReference type="EMBL" id="OX395137">
    <property type="protein sequence ID" value="CAI5788570.1"/>
    <property type="molecule type" value="Genomic_DNA"/>
</dbReference>
<evidence type="ECO:0000256" key="6">
    <source>
        <dbReference type="SAM" id="MobiDB-lite"/>
    </source>
</evidence>
<protein>
    <recommendedName>
        <fullName evidence="5">Mitochondrial assembly of ribosomal large subunit protein 1</fullName>
    </recommendedName>
</protein>
<evidence type="ECO:0000256" key="5">
    <source>
        <dbReference type="ARBA" id="ARBA00073331"/>
    </source>
</evidence>